<feature type="compositionally biased region" description="Basic and acidic residues" evidence="1">
    <location>
        <begin position="31"/>
        <end position="45"/>
    </location>
</feature>
<evidence type="ECO:0000256" key="1">
    <source>
        <dbReference type="SAM" id="MobiDB-lite"/>
    </source>
</evidence>
<feature type="region of interest" description="Disordered" evidence="1">
    <location>
        <begin position="1"/>
        <end position="82"/>
    </location>
</feature>
<reference evidence="2 3" key="1">
    <citation type="submission" date="2020-08" db="EMBL/GenBank/DDBJ databases">
        <title>Sphingomonas sp. sand1-3 16S ribosomal RNA gene Genome sequencing and assembly.</title>
        <authorList>
            <person name="Kang M."/>
        </authorList>
    </citation>
    <scope>NUCLEOTIDE SEQUENCE [LARGE SCALE GENOMIC DNA]</scope>
    <source>
        <strain evidence="3">sand1-3</strain>
    </source>
</reference>
<gene>
    <name evidence="2" type="ORF">H8M03_02020</name>
</gene>
<feature type="compositionally biased region" description="Basic and acidic residues" evidence="1">
    <location>
        <begin position="62"/>
        <end position="82"/>
    </location>
</feature>
<proteinExistence type="predicted"/>
<organism evidence="2 3">
    <name type="scientific">Sphingomonas sabuli</name>
    <dbReference type="NCBI Taxonomy" id="2764186"/>
    <lineage>
        <taxon>Bacteria</taxon>
        <taxon>Pseudomonadati</taxon>
        <taxon>Pseudomonadota</taxon>
        <taxon>Alphaproteobacteria</taxon>
        <taxon>Sphingomonadales</taxon>
        <taxon>Sphingomonadaceae</taxon>
        <taxon>Sphingomonas</taxon>
    </lineage>
</organism>
<dbReference type="EMBL" id="CP060697">
    <property type="protein sequence ID" value="QNM83159.1"/>
    <property type="molecule type" value="Genomic_DNA"/>
</dbReference>
<dbReference type="KEGG" id="ssau:H8M03_02020"/>
<sequence length="82" mass="8878">MTTDSKPAKDKKDKAPPATFSENPNESLETALRKDPDDQSKKVDVGSDESMDASDPVSASLPEHREPAPSSSFEERKGESKS</sequence>
<evidence type="ECO:0000313" key="2">
    <source>
        <dbReference type="EMBL" id="QNM83159.1"/>
    </source>
</evidence>
<keyword evidence="3" id="KW-1185">Reference proteome</keyword>
<dbReference type="RefSeq" id="WP_187480114.1">
    <property type="nucleotide sequence ID" value="NZ_CP060697.1"/>
</dbReference>
<dbReference type="Proteomes" id="UP000515861">
    <property type="component" value="Chromosome"/>
</dbReference>
<name>A0A7G9L3G0_9SPHN</name>
<protein>
    <submittedName>
        <fullName evidence="2">Uncharacterized protein</fullName>
    </submittedName>
</protein>
<dbReference type="AlphaFoldDB" id="A0A7G9L3G0"/>
<accession>A0A7G9L3G0</accession>
<evidence type="ECO:0000313" key="3">
    <source>
        <dbReference type="Proteomes" id="UP000515861"/>
    </source>
</evidence>
<feature type="compositionally biased region" description="Basic and acidic residues" evidence="1">
    <location>
        <begin position="1"/>
        <end position="15"/>
    </location>
</feature>